<organism evidence="3 4">
    <name type="scientific">Camelimonas fluminis</name>
    <dbReference type="NCBI Taxonomy" id="1576911"/>
    <lineage>
        <taxon>Bacteria</taxon>
        <taxon>Pseudomonadati</taxon>
        <taxon>Pseudomonadota</taxon>
        <taxon>Alphaproteobacteria</taxon>
        <taxon>Hyphomicrobiales</taxon>
        <taxon>Chelatococcaceae</taxon>
        <taxon>Camelimonas</taxon>
    </lineage>
</organism>
<keyword evidence="1" id="KW-0175">Coiled coil</keyword>
<evidence type="ECO:0000256" key="1">
    <source>
        <dbReference type="SAM" id="Coils"/>
    </source>
</evidence>
<feature type="coiled-coil region" evidence="1">
    <location>
        <begin position="159"/>
        <end position="193"/>
    </location>
</feature>
<evidence type="ECO:0000313" key="3">
    <source>
        <dbReference type="EMBL" id="MFC3635992.1"/>
    </source>
</evidence>
<evidence type="ECO:0000313" key="4">
    <source>
        <dbReference type="Proteomes" id="UP001595704"/>
    </source>
</evidence>
<feature type="region of interest" description="Disordered" evidence="2">
    <location>
        <begin position="330"/>
        <end position="351"/>
    </location>
</feature>
<dbReference type="Proteomes" id="UP001595704">
    <property type="component" value="Unassembled WGS sequence"/>
</dbReference>
<accession>A0ABV7UBH1</accession>
<gene>
    <name evidence="3" type="ORF">ACFONL_01115</name>
</gene>
<dbReference type="EMBL" id="JBHRYC010000010">
    <property type="protein sequence ID" value="MFC3635992.1"/>
    <property type="molecule type" value="Genomic_DNA"/>
</dbReference>
<dbReference type="RefSeq" id="WP_376853052.1">
    <property type="nucleotide sequence ID" value="NZ_JBHRYC010000010.1"/>
</dbReference>
<feature type="non-terminal residue" evidence="3">
    <location>
        <position position="1"/>
    </location>
</feature>
<keyword evidence="4" id="KW-1185">Reference proteome</keyword>
<sequence length="351" mass="37750">LNQKSREGGTSYDSRRSKTALAIATKTGASAIKAENPSLVADPTAWSLTGAFVSPDAGAADNPVVVFGTIVATEDLFIPAQTYNGHTLVFKTHPKGAEIRVPGSMTYKRVGTFAKTWEIQITWDNRLPPGAPLMAFENPVELGTPAAEALRHDMANALERSTEAALREQREREEKLEHQRSQALKHAKEAENSATSHLVTMISETPKNVWLPFTIITQSSGDTPTTSKFRALMIQAGADPSTPTLLLLAEPRADSTRTNAPAQIQSGLMTFNDGECTVQLSPGVGKNGKVTMAFGSYICPDKVQRNAALIPEERALDRIAMFANPTAANPVTVENGSTPTSIIPTPQRESE</sequence>
<proteinExistence type="predicted"/>
<reference evidence="4" key="1">
    <citation type="journal article" date="2019" name="Int. J. Syst. Evol. Microbiol.">
        <title>The Global Catalogue of Microorganisms (GCM) 10K type strain sequencing project: providing services to taxonomists for standard genome sequencing and annotation.</title>
        <authorList>
            <consortium name="The Broad Institute Genomics Platform"/>
            <consortium name="The Broad Institute Genome Sequencing Center for Infectious Disease"/>
            <person name="Wu L."/>
            <person name="Ma J."/>
        </authorList>
    </citation>
    <scope>NUCLEOTIDE SEQUENCE [LARGE SCALE GENOMIC DNA]</scope>
    <source>
        <strain evidence="4">KCTC 42282</strain>
    </source>
</reference>
<protein>
    <submittedName>
        <fullName evidence="3">Uncharacterized protein</fullName>
    </submittedName>
</protein>
<name>A0ABV7UBH1_9HYPH</name>
<comment type="caution">
    <text evidence="3">The sequence shown here is derived from an EMBL/GenBank/DDBJ whole genome shotgun (WGS) entry which is preliminary data.</text>
</comment>
<evidence type="ECO:0000256" key="2">
    <source>
        <dbReference type="SAM" id="MobiDB-lite"/>
    </source>
</evidence>
<feature type="compositionally biased region" description="Polar residues" evidence="2">
    <location>
        <begin position="330"/>
        <end position="344"/>
    </location>
</feature>